<gene>
    <name evidence="1" type="ORF">MENTE1834_LOCUS32899</name>
</gene>
<accession>A0ACB1A2M6</accession>
<evidence type="ECO:0000313" key="2">
    <source>
        <dbReference type="Proteomes" id="UP001497535"/>
    </source>
</evidence>
<dbReference type="EMBL" id="CAVMJV010000057">
    <property type="protein sequence ID" value="CAK5085449.1"/>
    <property type="molecule type" value="Genomic_DNA"/>
</dbReference>
<protein>
    <submittedName>
        <fullName evidence="1">Uncharacterized protein</fullName>
    </submittedName>
</protein>
<sequence>MKQIKREKFNDNYKKKVPFTSESIQQLITKLGEVKERERLASIRARLGKEVKQMKTKINQGKNEQQVETATVKPKLASNEQQVDVLSVEPELALTKIKKEENKQQVDTSSIKPKLDPKDDFQQVSNSSVKPKLALSIKPKPDPKDDFRGKIITAKWVWFNGSFQQNVLLKIDKDGKIEDIFKEGELIMIEEDAITDLGEMALLPGFVNAHSHAFHRELRGLSQIGNEGADNFWKWRQNMYKLVEDIDYGKLKKICIDTFSEMLSAGITTVGEFHYVHHSNKAAGFFDFDMAVIEAACEVGIRLVLIETLYMRAGFSQPDINPEQWRFASSTVEHFIEHVEDLREKLKNNDLVTLALAVHSFRAVPVPEAIKLYQYAQINNLPLHLHLEEQPAELDDCRLVNEGKDPAEVLLKNILVNEETEEIDNSLITAVHCTHTKRSNLDEFIKRKINVCICPCTEGYLGDGIPNLNEFDNICLGTDCNNRIAMFEEMRWLVFCQNMRTNTRNCANLNASKLFECATINGAKSLGLISKIGDFVIGKQMDFSGILLKNFKLKNFCDDKKLLDSLIFGGGNEEIGMTGIGGIIKFNK</sequence>
<keyword evidence="2" id="KW-1185">Reference proteome</keyword>
<evidence type="ECO:0000313" key="1">
    <source>
        <dbReference type="EMBL" id="CAK5085449.1"/>
    </source>
</evidence>
<proteinExistence type="predicted"/>
<dbReference type="Proteomes" id="UP001497535">
    <property type="component" value="Unassembled WGS sequence"/>
</dbReference>
<organism evidence="1 2">
    <name type="scientific">Meloidogyne enterolobii</name>
    <name type="common">Root-knot nematode worm</name>
    <name type="synonym">Meloidogyne mayaguensis</name>
    <dbReference type="NCBI Taxonomy" id="390850"/>
    <lineage>
        <taxon>Eukaryota</taxon>
        <taxon>Metazoa</taxon>
        <taxon>Ecdysozoa</taxon>
        <taxon>Nematoda</taxon>
        <taxon>Chromadorea</taxon>
        <taxon>Rhabditida</taxon>
        <taxon>Tylenchina</taxon>
        <taxon>Tylenchomorpha</taxon>
        <taxon>Tylenchoidea</taxon>
        <taxon>Meloidogynidae</taxon>
        <taxon>Meloidogyninae</taxon>
        <taxon>Meloidogyne</taxon>
    </lineage>
</organism>
<reference evidence="1" key="1">
    <citation type="submission" date="2023-11" db="EMBL/GenBank/DDBJ databases">
        <authorList>
            <person name="Poullet M."/>
        </authorList>
    </citation>
    <scope>NUCLEOTIDE SEQUENCE</scope>
    <source>
        <strain evidence="1">E1834</strain>
    </source>
</reference>
<comment type="caution">
    <text evidence="1">The sequence shown here is derived from an EMBL/GenBank/DDBJ whole genome shotgun (WGS) entry which is preliminary data.</text>
</comment>
<name>A0ACB1A2M6_MELEN</name>